<dbReference type="Pfam" id="PF13426">
    <property type="entry name" value="PAS_9"/>
    <property type="match status" value="2"/>
</dbReference>
<dbReference type="Gene3D" id="1.10.287.130">
    <property type="match status" value="1"/>
</dbReference>
<dbReference type="Gene3D" id="3.30.450.20">
    <property type="entry name" value="PAS domain"/>
    <property type="match status" value="3"/>
</dbReference>
<proteinExistence type="predicted"/>
<dbReference type="Pfam" id="PF02518">
    <property type="entry name" value="HATPase_c"/>
    <property type="match status" value="1"/>
</dbReference>
<feature type="coiled-coil region" evidence="6">
    <location>
        <begin position="378"/>
        <end position="409"/>
    </location>
</feature>
<dbReference type="RefSeq" id="WP_176763977.1">
    <property type="nucleotide sequence ID" value="NZ_FNAG01000001.1"/>
</dbReference>
<dbReference type="SMART" id="SM00086">
    <property type="entry name" value="PAC"/>
    <property type="match status" value="2"/>
</dbReference>
<dbReference type="PANTHER" id="PTHR43304">
    <property type="entry name" value="PHYTOCHROME-LIKE PROTEIN CPH1"/>
    <property type="match status" value="1"/>
</dbReference>
<dbReference type="InterPro" id="IPR013655">
    <property type="entry name" value="PAS_fold_3"/>
</dbReference>
<dbReference type="InterPro" id="IPR005467">
    <property type="entry name" value="His_kinase_dom"/>
</dbReference>
<dbReference type="EC" id="2.7.13.3" evidence="2"/>
<feature type="domain" description="Histidine kinase" evidence="7">
    <location>
        <begin position="439"/>
        <end position="670"/>
    </location>
</feature>
<dbReference type="InterPro" id="IPR000700">
    <property type="entry name" value="PAS-assoc_C"/>
</dbReference>
<accession>A0A1G6SFJ0</accession>
<dbReference type="PRINTS" id="PR00344">
    <property type="entry name" value="BCTRLSENSOR"/>
</dbReference>
<dbReference type="AlphaFoldDB" id="A0A1G6SFJ0"/>
<evidence type="ECO:0000256" key="3">
    <source>
        <dbReference type="ARBA" id="ARBA00022553"/>
    </source>
</evidence>
<evidence type="ECO:0000259" key="8">
    <source>
        <dbReference type="PROSITE" id="PS50112"/>
    </source>
</evidence>
<dbReference type="CDD" id="cd00082">
    <property type="entry name" value="HisKA"/>
    <property type="match status" value="1"/>
</dbReference>
<dbReference type="InterPro" id="IPR035965">
    <property type="entry name" value="PAS-like_dom_sf"/>
</dbReference>
<dbReference type="InterPro" id="IPR036097">
    <property type="entry name" value="HisK_dim/P_sf"/>
</dbReference>
<evidence type="ECO:0000313" key="11">
    <source>
        <dbReference type="Proteomes" id="UP000199603"/>
    </source>
</evidence>
<dbReference type="GO" id="GO:0000155">
    <property type="term" value="F:phosphorelay sensor kinase activity"/>
    <property type="evidence" value="ECO:0007669"/>
    <property type="project" value="InterPro"/>
</dbReference>
<dbReference type="SUPFAM" id="SSF47384">
    <property type="entry name" value="Homodimeric domain of signal transducing histidine kinase"/>
    <property type="match status" value="1"/>
</dbReference>
<keyword evidence="11" id="KW-1185">Reference proteome</keyword>
<dbReference type="InterPro" id="IPR036890">
    <property type="entry name" value="HATPase_C_sf"/>
</dbReference>
<keyword evidence="5" id="KW-0418">Kinase</keyword>
<feature type="domain" description="PAC" evidence="9">
    <location>
        <begin position="98"/>
        <end position="150"/>
    </location>
</feature>
<evidence type="ECO:0000259" key="7">
    <source>
        <dbReference type="PROSITE" id="PS50109"/>
    </source>
</evidence>
<sequence length="676" mass="75408">MATDKEFAQSQGALAELRASHDQFQSLLENLPGTAFRCRCDEDWTMLYLSSSIDSITGYRAEELLNNAVISYGKLNHPEDNDRVAAEVHAAIRADRSWQIQYRVRHRAGYYRWVAETGRAVRDARGEVLYLDGFITDITDRKQAEDRLSDSRALLAATFQLMPEPLATLDIESGRFIDVNRRWGECFGIDREVAVGRSGEELGLFADPSRYRELIDQLARAGQVESAPITCRDRSGSTLYCEVSAKRIELGDRRIGVWLTRDLTQRKQDETALRLTQFAVERAGDAFFLIAPDTRFLFVNDTACTNLGYTREELATMEVADIDPDFPAASAKAVFEELRERGRLRFETRHRRKDGTLFPVEVIANYLAFDGREYNNCFVRDISERKEVERKLEELNQNLEARVQQRTGELSRALLDLGRTQQDLIQSEKLAALGSLVAGVAHELNTPIGNAITVASTVKHAHEALQRSLESGLTRQALHAFMDTVGEASDMLSRNLQRAADLVNNFKQLAVDQASHQQRRFGLADLVAEVGIVMTPSLRKAGIQLGIDIEPEIQLDSFPGALSQTLMILISNAVTHAYTEREQGSLHIDGRRAGNGWVQLSVRDDGAGIADEHLGRIFEPFFTTRFGQGGSGLGLHILYNLVTSVLGGRISVDSRLGEGTTFTIEIPDSRGAKRTA</sequence>
<name>A0A1G6SFJ0_9GAMM</name>
<dbReference type="SUPFAM" id="SSF55785">
    <property type="entry name" value="PYP-like sensor domain (PAS domain)"/>
    <property type="match status" value="3"/>
</dbReference>
<organism evidence="10 11">
    <name type="scientific">Aquimonas voraii</name>
    <dbReference type="NCBI Taxonomy" id="265719"/>
    <lineage>
        <taxon>Bacteria</taxon>
        <taxon>Pseudomonadati</taxon>
        <taxon>Pseudomonadota</taxon>
        <taxon>Gammaproteobacteria</taxon>
        <taxon>Lysobacterales</taxon>
        <taxon>Lysobacteraceae</taxon>
        <taxon>Aquimonas</taxon>
    </lineage>
</organism>
<dbReference type="SMART" id="SM00091">
    <property type="entry name" value="PAS"/>
    <property type="match status" value="3"/>
</dbReference>
<evidence type="ECO:0000256" key="5">
    <source>
        <dbReference type="ARBA" id="ARBA00022777"/>
    </source>
</evidence>
<dbReference type="InterPro" id="IPR052162">
    <property type="entry name" value="Sensor_kinase/Photoreceptor"/>
</dbReference>
<dbReference type="EMBL" id="FNAG01000001">
    <property type="protein sequence ID" value="SDD15652.1"/>
    <property type="molecule type" value="Genomic_DNA"/>
</dbReference>
<evidence type="ECO:0000256" key="4">
    <source>
        <dbReference type="ARBA" id="ARBA00022679"/>
    </source>
</evidence>
<comment type="catalytic activity">
    <reaction evidence="1">
        <text>ATP + protein L-histidine = ADP + protein N-phospho-L-histidine.</text>
        <dbReference type="EC" id="2.7.13.3"/>
    </reaction>
</comment>
<evidence type="ECO:0000256" key="6">
    <source>
        <dbReference type="SAM" id="Coils"/>
    </source>
</evidence>
<keyword evidence="4" id="KW-0808">Transferase</keyword>
<reference evidence="10 11" key="1">
    <citation type="submission" date="2016-10" db="EMBL/GenBank/DDBJ databases">
        <authorList>
            <person name="de Groot N.N."/>
        </authorList>
    </citation>
    <scope>NUCLEOTIDE SEQUENCE [LARGE SCALE GENOMIC DNA]</scope>
    <source>
        <strain evidence="10 11">DSM 16957</strain>
    </source>
</reference>
<dbReference type="InterPro" id="IPR004358">
    <property type="entry name" value="Sig_transdc_His_kin-like_C"/>
</dbReference>
<dbReference type="Proteomes" id="UP000199603">
    <property type="component" value="Unassembled WGS sequence"/>
</dbReference>
<dbReference type="InterPro" id="IPR003594">
    <property type="entry name" value="HATPase_dom"/>
</dbReference>
<dbReference type="SMART" id="SM00387">
    <property type="entry name" value="HATPase_c"/>
    <property type="match status" value="1"/>
</dbReference>
<dbReference type="STRING" id="265719.SAMN04488509_101480"/>
<feature type="domain" description="PAS" evidence="8">
    <location>
        <begin position="279"/>
        <end position="314"/>
    </location>
</feature>
<dbReference type="InterPro" id="IPR001610">
    <property type="entry name" value="PAC"/>
</dbReference>
<evidence type="ECO:0000256" key="1">
    <source>
        <dbReference type="ARBA" id="ARBA00000085"/>
    </source>
</evidence>
<dbReference type="PROSITE" id="PS50112">
    <property type="entry name" value="PAS"/>
    <property type="match status" value="2"/>
</dbReference>
<dbReference type="NCBIfam" id="TIGR00229">
    <property type="entry name" value="sensory_box"/>
    <property type="match status" value="3"/>
</dbReference>
<dbReference type="InterPro" id="IPR000014">
    <property type="entry name" value="PAS"/>
</dbReference>
<feature type="domain" description="PAC" evidence="9">
    <location>
        <begin position="344"/>
        <end position="394"/>
    </location>
</feature>
<protein>
    <recommendedName>
        <fullName evidence="2">histidine kinase</fullName>
        <ecNumber evidence="2">2.7.13.3</ecNumber>
    </recommendedName>
</protein>
<dbReference type="InterPro" id="IPR003661">
    <property type="entry name" value="HisK_dim/P_dom"/>
</dbReference>
<dbReference type="CDD" id="cd00130">
    <property type="entry name" value="PAS"/>
    <property type="match status" value="3"/>
</dbReference>
<evidence type="ECO:0000256" key="2">
    <source>
        <dbReference type="ARBA" id="ARBA00012438"/>
    </source>
</evidence>
<dbReference type="SUPFAM" id="SSF55874">
    <property type="entry name" value="ATPase domain of HSP90 chaperone/DNA topoisomerase II/histidine kinase"/>
    <property type="match status" value="1"/>
</dbReference>
<evidence type="ECO:0000313" key="10">
    <source>
        <dbReference type="EMBL" id="SDD15652.1"/>
    </source>
</evidence>
<dbReference type="PROSITE" id="PS50113">
    <property type="entry name" value="PAC"/>
    <property type="match status" value="2"/>
</dbReference>
<dbReference type="PROSITE" id="PS50109">
    <property type="entry name" value="HIS_KIN"/>
    <property type="match status" value="1"/>
</dbReference>
<feature type="domain" description="PAS" evidence="8">
    <location>
        <begin position="20"/>
        <end position="95"/>
    </location>
</feature>
<dbReference type="Gene3D" id="3.30.565.10">
    <property type="entry name" value="Histidine kinase-like ATPase, C-terminal domain"/>
    <property type="match status" value="1"/>
</dbReference>
<dbReference type="Pfam" id="PF08447">
    <property type="entry name" value="PAS_3"/>
    <property type="match status" value="1"/>
</dbReference>
<gene>
    <name evidence="10" type="ORF">SAMN04488509_101480</name>
</gene>
<keyword evidence="6" id="KW-0175">Coiled coil</keyword>
<dbReference type="PANTHER" id="PTHR43304:SF1">
    <property type="entry name" value="PAC DOMAIN-CONTAINING PROTEIN"/>
    <property type="match status" value="1"/>
</dbReference>
<keyword evidence="3" id="KW-0597">Phosphoprotein</keyword>
<evidence type="ECO:0000259" key="9">
    <source>
        <dbReference type="PROSITE" id="PS50113"/>
    </source>
</evidence>
<dbReference type="CDD" id="cd00075">
    <property type="entry name" value="HATPase"/>
    <property type="match status" value="1"/>
</dbReference>